<protein>
    <recommendedName>
        <fullName evidence="3">Pentapeptide repeat protein</fullName>
    </recommendedName>
</protein>
<evidence type="ECO:0008006" key="3">
    <source>
        <dbReference type="Google" id="ProtNLM"/>
    </source>
</evidence>
<evidence type="ECO:0000313" key="1">
    <source>
        <dbReference type="EMBL" id="EEV17772.1"/>
    </source>
</evidence>
<comment type="caution">
    <text evidence="1">The sequence shown here is derived from an EMBL/GenBank/DDBJ whole genome shotgun (WGS) entry which is preliminary data.</text>
</comment>
<sequence length="132" mass="14748">MRETGFLACTAKFYAAKFHGVKFQEMKFQTLNLELKIKFNAAKFGGVKFRDGALLKFAAAKGLRRGPSLCAAAPFKFTALQNAGFFARKFDETEFCDVKFHKVRLRHARFCGAEFAAKGEKFCGMKRRGAGA</sequence>
<keyword evidence="2" id="KW-1185">Reference proteome</keyword>
<name>C8PI08_9BACT</name>
<dbReference type="Gene3D" id="2.160.20.80">
    <property type="entry name" value="E3 ubiquitin-protein ligase SopA"/>
    <property type="match status" value="1"/>
</dbReference>
<gene>
    <name evidence="1" type="ORF">CAMGR0001_0604</name>
</gene>
<dbReference type="EMBL" id="ACYG01000024">
    <property type="protein sequence ID" value="EEV17772.1"/>
    <property type="molecule type" value="Genomic_DNA"/>
</dbReference>
<evidence type="ECO:0000313" key="2">
    <source>
        <dbReference type="Proteomes" id="UP000005709"/>
    </source>
</evidence>
<dbReference type="Proteomes" id="UP000005709">
    <property type="component" value="Unassembled WGS sequence"/>
</dbReference>
<dbReference type="SUPFAM" id="SSF141571">
    <property type="entry name" value="Pentapeptide repeat-like"/>
    <property type="match status" value="1"/>
</dbReference>
<proteinExistence type="predicted"/>
<reference evidence="1 2" key="1">
    <citation type="submission" date="2009-07" db="EMBL/GenBank/DDBJ databases">
        <authorList>
            <person name="Madupu R."/>
            <person name="Sebastian Y."/>
            <person name="Durkin A.S."/>
            <person name="Torralba M."/>
            <person name="Methe B."/>
            <person name="Sutton G.G."/>
            <person name="Strausberg R.L."/>
            <person name="Nelson K.E."/>
        </authorList>
    </citation>
    <scope>NUCLEOTIDE SEQUENCE [LARGE SCALE GENOMIC DNA]</scope>
    <source>
        <strain evidence="1 2">RM3268</strain>
    </source>
</reference>
<accession>C8PI08</accession>
<organism evidence="1 2">
    <name type="scientific">Campylobacter gracilis RM3268</name>
    <dbReference type="NCBI Taxonomy" id="553220"/>
    <lineage>
        <taxon>Bacteria</taxon>
        <taxon>Pseudomonadati</taxon>
        <taxon>Campylobacterota</taxon>
        <taxon>Epsilonproteobacteria</taxon>
        <taxon>Campylobacterales</taxon>
        <taxon>Campylobacteraceae</taxon>
        <taxon>Campylobacter</taxon>
    </lineage>
</organism>
<dbReference type="STRING" id="824.CGRAC_1763"/>
<dbReference type="AlphaFoldDB" id="C8PI08"/>